<accession>A0A9N9WZN9</accession>
<dbReference type="InterPro" id="IPR035754">
    <property type="entry name" value="SPRY_SPSB3"/>
</dbReference>
<dbReference type="GO" id="GO:0043161">
    <property type="term" value="P:proteasome-mediated ubiquitin-dependent protein catabolic process"/>
    <property type="evidence" value="ECO:0007669"/>
    <property type="project" value="TreeGrafter"/>
</dbReference>
<dbReference type="SUPFAM" id="SSF49899">
    <property type="entry name" value="Concanavalin A-like lectins/glucanases"/>
    <property type="match status" value="1"/>
</dbReference>
<sequence length="386" mass="44174">MYYFYISSSVSSSKVINKYMNPICTKECLQKIVDGKLQCHCGEDIGDFTWSWLKSNNSTNIRISDDSRDILFHPLYSSGTAVVRGEHAFAQNLHYYWEIKMISNLYGTDVMVGVGTSKIDLSDWKFRFCSMLGIDSQSWGYSYHGNIQHNKLVRKYGSQFGLGSIVGLHLDMCKGTLEYHVNRKPMGIAFSGLKQHDLYPMVSSTAAQSAVRIVCSVSEESTLQMLCLEFVCKSPRLYQKYQEIPGLRRLYENKYFWIVPTNGEGERKRLAELEENLMCPLNYSNFLRKNKKIRTIRWISQHEGDESQESTSSSPIYNLGSDGDSGISEQNIYDDISPSTSESRNVKNKTKVLVCCSDRTDHEHNVFCTDCKFRIQIEEEELSDSS</sequence>
<reference evidence="3" key="1">
    <citation type="submission" date="2022-01" db="EMBL/GenBank/DDBJ databases">
        <authorList>
            <person name="King R."/>
        </authorList>
    </citation>
    <scope>NUCLEOTIDE SEQUENCE</scope>
</reference>
<dbReference type="PANTHER" id="PTHR12245:SF5">
    <property type="entry name" value="SPRY DOMAIN-CONTAINING SOCS BOX PROTEIN 3"/>
    <property type="match status" value="1"/>
</dbReference>
<evidence type="ECO:0000256" key="1">
    <source>
        <dbReference type="ARBA" id="ARBA00022786"/>
    </source>
</evidence>
<dbReference type="InterPro" id="IPR043136">
    <property type="entry name" value="B30.2/SPRY_sf"/>
</dbReference>
<dbReference type="Gene3D" id="2.60.120.920">
    <property type="match status" value="1"/>
</dbReference>
<dbReference type="CDD" id="cd12876">
    <property type="entry name" value="SPRY_SOCS3"/>
    <property type="match status" value="1"/>
</dbReference>
<organism evidence="3 4">
    <name type="scientific">Phaedon cochleariae</name>
    <name type="common">Mustard beetle</name>
    <dbReference type="NCBI Taxonomy" id="80249"/>
    <lineage>
        <taxon>Eukaryota</taxon>
        <taxon>Metazoa</taxon>
        <taxon>Ecdysozoa</taxon>
        <taxon>Arthropoda</taxon>
        <taxon>Hexapoda</taxon>
        <taxon>Insecta</taxon>
        <taxon>Pterygota</taxon>
        <taxon>Neoptera</taxon>
        <taxon>Endopterygota</taxon>
        <taxon>Coleoptera</taxon>
        <taxon>Polyphaga</taxon>
        <taxon>Cucujiformia</taxon>
        <taxon>Chrysomeloidea</taxon>
        <taxon>Chrysomelidae</taxon>
        <taxon>Chrysomelinae</taxon>
        <taxon>Chrysomelini</taxon>
        <taxon>Phaedon</taxon>
    </lineage>
</organism>
<dbReference type="EMBL" id="OU896707">
    <property type="protein sequence ID" value="CAG9812422.1"/>
    <property type="molecule type" value="Genomic_DNA"/>
</dbReference>
<keyword evidence="1" id="KW-0833">Ubl conjugation pathway</keyword>
<dbReference type="GO" id="GO:0019005">
    <property type="term" value="C:SCF ubiquitin ligase complex"/>
    <property type="evidence" value="ECO:0007669"/>
    <property type="project" value="TreeGrafter"/>
</dbReference>
<gene>
    <name evidence="3" type="ORF">PHAECO_LOCUS171</name>
</gene>
<proteinExistence type="predicted"/>
<evidence type="ECO:0000259" key="2">
    <source>
        <dbReference type="PROSITE" id="PS50188"/>
    </source>
</evidence>
<dbReference type="InterPro" id="IPR001870">
    <property type="entry name" value="B30.2/SPRY"/>
</dbReference>
<feature type="domain" description="B30.2/SPRY" evidence="2">
    <location>
        <begin position="30"/>
        <end position="220"/>
    </location>
</feature>
<protein>
    <recommendedName>
        <fullName evidence="2">B30.2/SPRY domain-containing protein</fullName>
    </recommendedName>
</protein>
<dbReference type="InterPro" id="IPR013320">
    <property type="entry name" value="ConA-like_dom_sf"/>
</dbReference>
<reference evidence="3" key="2">
    <citation type="submission" date="2022-10" db="EMBL/GenBank/DDBJ databases">
        <authorList>
            <consortium name="ENA_rothamsted_submissions"/>
            <consortium name="culmorum"/>
            <person name="King R."/>
        </authorList>
    </citation>
    <scope>NUCLEOTIDE SEQUENCE</scope>
</reference>
<evidence type="ECO:0000313" key="4">
    <source>
        <dbReference type="Proteomes" id="UP001153737"/>
    </source>
</evidence>
<dbReference type="PROSITE" id="PS50188">
    <property type="entry name" value="B302_SPRY"/>
    <property type="match status" value="1"/>
</dbReference>
<dbReference type="InterPro" id="IPR003877">
    <property type="entry name" value="SPRY_dom"/>
</dbReference>
<dbReference type="OrthoDB" id="5951542at2759"/>
<dbReference type="Proteomes" id="UP001153737">
    <property type="component" value="Chromosome 1"/>
</dbReference>
<dbReference type="InterPro" id="IPR050672">
    <property type="entry name" value="FBXO45-Fsn/SPSB_families"/>
</dbReference>
<evidence type="ECO:0000313" key="3">
    <source>
        <dbReference type="EMBL" id="CAG9812422.1"/>
    </source>
</evidence>
<dbReference type="Pfam" id="PF00622">
    <property type="entry name" value="SPRY"/>
    <property type="match status" value="1"/>
</dbReference>
<dbReference type="PANTHER" id="PTHR12245">
    <property type="entry name" value="SPRY DOMAIN CONTAINING SOCS BOX PROTEIN"/>
    <property type="match status" value="1"/>
</dbReference>
<keyword evidence="4" id="KW-1185">Reference proteome</keyword>
<dbReference type="AlphaFoldDB" id="A0A9N9WZN9"/>
<name>A0A9N9WZN9_PHACE</name>
<dbReference type="SMART" id="SM00449">
    <property type="entry name" value="SPRY"/>
    <property type="match status" value="1"/>
</dbReference>